<protein>
    <submittedName>
        <fullName evidence="1">Uncharacterized protein</fullName>
    </submittedName>
</protein>
<dbReference type="Proteomes" id="UP000324222">
    <property type="component" value="Unassembled WGS sequence"/>
</dbReference>
<dbReference type="AlphaFoldDB" id="A0A5B7JXH9"/>
<sequence length="105" mass="10950">MSQVCLDVASFPHRRAGRGGKGGREGAVCDGEWAWVPNSAADGLTKEQQKPTGDNLAAATVFTAAIVRGSRSRPGHLTLLPTFPELVERGEAGRVRAVGGRLAVA</sequence>
<dbReference type="EMBL" id="VSRR010124310">
    <property type="protein sequence ID" value="MPD00763.1"/>
    <property type="molecule type" value="Genomic_DNA"/>
</dbReference>
<keyword evidence="2" id="KW-1185">Reference proteome</keyword>
<organism evidence="1 2">
    <name type="scientific">Portunus trituberculatus</name>
    <name type="common">Swimming crab</name>
    <name type="synonym">Neptunus trituberculatus</name>
    <dbReference type="NCBI Taxonomy" id="210409"/>
    <lineage>
        <taxon>Eukaryota</taxon>
        <taxon>Metazoa</taxon>
        <taxon>Ecdysozoa</taxon>
        <taxon>Arthropoda</taxon>
        <taxon>Crustacea</taxon>
        <taxon>Multicrustacea</taxon>
        <taxon>Malacostraca</taxon>
        <taxon>Eumalacostraca</taxon>
        <taxon>Eucarida</taxon>
        <taxon>Decapoda</taxon>
        <taxon>Pleocyemata</taxon>
        <taxon>Brachyura</taxon>
        <taxon>Eubrachyura</taxon>
        <taxon>Portunoidea</taxon>
        <taxon>Portunidae</taxon>
        <taxon>Portuninae</taxon>
        <taxon>Portunus</taxon>
    </lineage>
</organism>
<evidence type="ECO:0000313" key="2">
    <source>
        <dbReference type="Proteomes" id="UP000324222"/>
    </source>
</evidence>
<name>A0A5B7JXH9_PORTR</name>
<gene>
    <name evidence="1" type="ORF">E2C01_096261</name>
</gene>
<reference evidence="1 2" key="1">
    <citation type="submission" date="2019-05" db="EMBL/GenBank/DDBJ databases">
        <title>Another draft genome of Portunus trituberculatus and its Hox gene families provides insights of decapod evolution.</title>
        <authorList>
            <person name="Jeong J.-H."/>
            <person name="Song I."/>
            <person name="Kim S."/>
            <person name="Choi T."/>
            <person name="Kim D."/>
            <person name="Ryu S."/>
            <person name="Kim W."/>
        </authorList>
    </citation>
    <scope>NUCLEOTIDE SEQUENCE [LARGE SCALE GENOMIC DNA]</scope>
    <source>
        <tissue evidence="1">Muscle</tissue>
    </source>
</reference>
<proteinExistence type="predicted"/>
<evidence type="ECO:0000313" key="1">
    <source>
        <dbReference type="EMBL" id="MPD00763.1"/>
    </source>
</evidence>
<comment type="caution">
    <text evidence="1">The sequence shown here is derived from an EMBL/GenBank/DDBJ whole genome shotgun (WGS) entry which is preliminary data.</text>
</comment>
<accession>A0A5B7JXH9</accession>